<feature type="signal peptide" evidence="1">
    <location>
        <begin position="1"/>
        <end position="19"/>
    </location>
</feature>
<dbReference type="AlphaFoldDB" id="A0A197KFB8"/>
<evidence type="ECO:0000313" key="3">
    <source>
        <dbReference type="Proteomes" id="UP000078512"/>
    </source>
</evidence>
<keyword evidence="1" id="KW-0732">Signal</keyword>
<dbReference type="Proteomes" id="UP000078512">
    <property type="component" value="Unassembled WGS sequence"/>
</dbReference>
<evidence type="ECO:0000256" key="1">
    <source>
        <dbReference type="SAM" id="SignalP"/>
    </source>
</evidence>
<reference evidence="2 3" key="1">
    <citation type="submission" date="2016-05" db="EMBL/GenBank/DDBJ databases">
        <title>Genome sequencing reveals origins of a unique bacterial endosymbiosis in the earliest lineages of terrestrial Fungi.</title>
        <authorList>
            <consortium name="DOE Joint Genome Institute"/>
            <person name="Uehling J."/>
            <person name="Gryganskyi A."/>
            <person name="Hameed K."/>
            <person name="Tschaplinski T."/>
            <person name="Misztal P."/>
            <person name="Wu S."/>
            <person name="Desiro A."/>
            <person name="Vande Pol N."/>
            <person name="Du Z.-Y."/>
            <person name="Zienkiewicz A."/>
            <person name="Zienkiewicz K."/>
            <person name="Morin E."/>
            <person name="Tisserant E."/>
            <person name="Splivallo R."/>
            <person name="Hainaut M."/>
            <person name="Henrissat B."/>
            <person name="Ohm R."/>
            <person name="Kuo A."/>
            <person name="Yan J."/>
            <person name="Lipzen A."/>
            <person name="Nolan M."/>
            <person name="Labutti K."/>
            <person name="Barry K."/>
            <person name="Goldstein A."/>
            <person name="Labbe J."/>
            <person name="Schadt C."/>
            <person name="Tuskan G."/>
            <person name="Grigoriev I."/>
            <person name="Martin F."/>
            <person name="Vilgalys R."/>
            <person name="Bonito G."/>
        </authorList>
    </citation>
    <scope>NUCLEOTIDE SEQUENCE [LARGE SCALE GENOMIC DNA]</scope>
    <source>
        <strain evidence="2 3">AG-77</strain>
    </source>
</reference>
<proteinExistence type="predicted"/>
<feature type="chain" id="PRO_5008276856" evidence="1">
    <location>
        <begin position="20"/>
        <end position="141"/>
    </location>
</feature>
<name>A0A197KFB8_9FUNG</name>
<dbReference type="EMBL" id="KV442015">
    <property type="protein sequence ID" value="OAQ35074.1"/>
    <property type="molecule type" value="Genomic_DNA"/>
</dbReference>
<sequence>MMIKLLRCALVIIPTLLSAAGSVWNTLPKVAQGDAEQLINDNIGVNTPATVAAGYALMLFRSAALARKTSVDPISRDSLARSAMISPNAEVLRRHNVISLLFCSTYCRHLSSEDTSPQSPSASAQDHKVTPFEQSFIAADF</sequence>
<evidence type="ECO:0000313" key="2">
    <source>
        <dbReference type="EMBL" id="OAQ35074.1"/>
    </source>
</evidence>
<keyword evidence="3" id="KW-1185">Reference proteome</keyword>
<gene>
    <name evidence="2" type="ORF">K457DRAFT_13642</name>
</gene>
<protein>
    <submittedName>
        <fullName evidence="2">Uncharacterized protein</fullName>
    </submittedName>
</protein>
<accession>A0A197KFB8</accession>
<organism evidence="2 3">
    <name type="scientific">Linnemannia elongata AG-77</name>
    <dbReference type="NCBI Taxonomy" id="1314771"/>
    <lineage>
        <taxon>Eukaryota</taxon>
        <taxon>Fungi</taxon>
        <taxon>Fungi incertae sedis</taxon>
        <taxon>Mucoromycota</taxon>
        <taxon>Mortierellomycotina</taxon>
        <taxon>Mortierellomycetes</taxon>
        <taxon>Mortierellales</taxon>
        <taxon>Mortierellaceae</taxon>
        <taxon>Linnemannia</taxon>
    </lineage>
</organism>